<evidence type="ECO:0008006" key="6">
    <source>
        <dbReference type="Google" id="ProtNLM"/>
    </source>
</evidence>
<dbReference type="Pfam" id="PF13177">
    <property type="entry name" value="DNA_pol3_delta2"/>
    <property type="match status" value="1"/>
</dbReference>
<dbReference type="InterPro" id="IPR054506">
    <property type="entry name" value="DnaA_N-like_STI"/>
</dbReference>
<dbReference type="SUPFAM" id="SSF52540">
    <property type="entry name" value="P-loop containing nucleoside triphosphate hydrolases"/>
    <property type="match status" value="1"/>
</dbReference>
<evidence type="ECO:0000256" key="1">
    <source>
        <dbReference type="SAM" id="MobiDB-lite"/>
    </source>
</evidence>
<accession>A0AA38SGJ4</accession>
<dbReference type="Pfam" id="PF22608">
    <property type="entry name" value="DNAX_ATPase_lid"/>
    <property type="match status" value="1"/>
</dbReference>
<dbReference type="InterPro" id="IPR045085">
    <property type="entry name" value="HLD_clamp_pol_III_gamma_tau"/>
</dbReference>
<dbReference type="Proteomes" id="UP001172457">
    <property type="component" value="Chromosome 7"/>
</dbReference>
<feature type="domain" description="STICHEL DnaA-N-like alpha-beta" evidence="3">
    <location>
        <begin position="435"/>
        <end position="517"/>
    </location>
</feature>
<dbReference type="PANTHER" id="PTHR11669:SF51">
    <property type="entry name" value="AAA+ ATPASE DOMAIN-CONTAINING PROTEIN"/>
    <property type="match status" value="1"/>
</dbReference>
<evidence type="ECO:0000259" key="2">
    <source>
        <dbReference type="Pfam" id="PF22608"/>
    </source>
</evidence>
<dbReference type="GO" id="GO:0006261">
    <property type="term" value="P:DNA-templated DNA replication"/>
    <property type="evidence" value="ECO:0007669"/>
    <property type="project" value="TreeGrafter"/>
</dbReference>
<evidence type="ECO:0000313" key="5">
    <source>
        <dbReference type="Proteomes" id="UP001172457"/>
    </source>
</evidence>
<comment type="caution">
    <text evidence="4">The sequence shown here is derived from an EMBL/GenBank/DDBJ whole genome shotgun (WGS) entry which is preliminary data.</text>
</comment>
<protein>
    <recommendedName>
        <fullName evidence="6">AAA+ ATPase domain-containing protein</fullName>
    </recommendedName>
</protein>
<reference evidence="4" key="1">
    <citation type="submission" date="2023-03" db="EMBL/GenBank/DDBJ databases">
        <title>Chromosome-scale reference genome and RAD-based genetic map of yellow starthistle (Centaurea solstitialis) reveal putative structural variation and QTLs associated with invader traits.</title>
        <authorList>
            <person name="Reatini B."/>
            <person name="Cang F.A."/>
            <person name="Jiang Q."/>
            <person name="Mckibben M.T.W."/>
            <person name="Barker M.S."/>
            <person name="Rieseberg L.H."/>
            <person name="Dlugosch K.M."/>
        </authorList>
    </citation>
    <scope>NUCLEOTIDE SEQUENCE</scope>
    <source>
        <strain evidence="4">CAN-66</strain>
        <tissue evidence="4">Leaf</tissue>
    </source>
</reference>
<feature type="compositionally biased region" description="Polar residues" evidence="1">
    <location>
        <begin position="534"/>
        <end position="548"/>
    </location>
</feature>
<dbReference type="AlphaFoldDB" id="A0AA38SGJ4"/>
<dbReference type="GO" id="GO:0006281">
    <property type="term" value="P:DNA repair"/>
    <property type="evidence" value="ECO:0007669"/>
    <property type="project" value="TreeGrafter"/>
</dbReference>
<proteinExistence type="predicted"/>
<gene>
    <name evidence="4" type="ORF">OSB04_028469</name>
</gene>
<dbReference type="EMBL" id="JARYMX010000007">
    <property type="protein sequence ID" value="KAJ9541963.1"/>
    <property type="molecule type" value="Genomic_DNA"/>
</dbReference>
<dbReference type="Gene3D" id="3.40.50.300">
    <property type="entry name" value="P-loop containing nucleotide triphosphate hydrolases"/>
    <property type="match status" value="1"/>
</dbReference>
<name>A0AA38SGJ4_9ASTR</name>
<dbReference type="InterPro" id="IPR027417">
    <property type="entry name" value="P-loop_NTPase"/>
</dbReference>
<dbReference type="GO" id="GO:0003689">
    <property type="term" value="F:DNA clamp loader activity"/>
    <property type="evidence" value="ECO:0007669"/>
    <property type="project" value="TreeGrafter"/>
</dbReference>
<dbReference type="GO" id="GO:0005663">
    <property type="term" value="C:DNA replication factor C complex"/>
    <property type="evidence" value="ECO:0007669"/>
    <property type="project" value="TreeGrafter"/>
</dbReference>
<feature type="domain" description="DNA polymerase III subunit gamma/tau helical lid" evidence="2">
    <location>
        <begin position="235"/>
        <end position="275"/>
    </location>
</feature>
<evidence type="ECO:0000259" key="3">
    <source>
        <dbReference type="Pfam" id="PF23007"/>
    </source>
</evidence>
<feature type="region of interest" description="Disordered" evidence="1">
    <location>
        <begin position="532"/>
        <end position="585"/>
    </location>
</feature>
<evidence type="ECO:0000313" key="4">
    <source>
        <dbReference type="EMBL" id="KAJ9541963.1"/>
    </source>
</evidence>
<dbReference type="Pfam" id="PF23007">
    <property type="entry name" value="DnaA_N-like_STI"/>
    <property type="match status" value="1"/>
</dbReference>
<dbReference type="PANTHER" id="PTHR11669">
    <property type="entry name" value="REPLICATION FACTOR C / DNA POLYMERASE III GAMMA-TAU SUBUNIT"/>
    <property type="match status" value="1"/>
</dbReference>
<dbReference type="InterPro" id="IPR050238">
    <property type="entry name" value="DNA_Rep/Repair_Clamp_Loader"/>
</dbReference>
<sequence length="694" mass="76715">MGSRLKTQTIKSRHVVWKRQRRSCVIKKLNYKTIVPNGSCSSSSTSDCERKAAAAAAAGVNVMMSHKYKPKVFQDVVGHKTVIKTLSNAIQHKKIAPLYLFHGPNGTGKTSTATVFAMALNCQSTHQPKPCCTCKPCTSFKATTTICSANTIATAFHKIKTTSSLPTTQILIIEDCHLLTSEAWDELMNLLDSKSNPSLVFLLITTSINNSNNIPNHISSRCHKFCFPKLKDEDITKKLSTILHHEGMSIQKQAMKLIVAKSQGSLRDAENILEQLALLGPRINTSVTQHLVGLIPQNKLLDLLAVAISGDTINTIRYAKKLSASVEPASFLSQLATLVTNVLLESSSSPHKKLLSKTHSARLCYILKLLAETERKLQSSTDQNWNIIAAFLDITSSTSSIVLPNSSSFSQVTLHSGEPHRSIDERQRQLDGMKRSSISDMEELWKDVLEGIESSHTRKFLRDQVKLALLSISRTNAIVHLTFQRPEDKLAAEISEESLTKALEVAIGCPVTVRMSLEPLTLGQDGRSRILSGRHSQQQNATTESSGFNGIIGQPSAESSRLRKSKSCSTSQRPHRYSSKGRDLNTAQLQNLSPESHLTNQRRDLDLIQAAAGDSKNAKQIMRANRPRHRWLSLSSIPQSDASVECYSQDVKYENSNKDGDDIVRKIPKFQKDNQIQRGIALTHAVEDVKQSES</sequence>
<dbReference type="Gene3D" id="1.10.8.60">
    <property type="match status" value="1"/>
</dbReference>
<organism evidence="4 5">
    <name type="scientific">Centaurea solstitialis</name>
    <name type="common">yellow star-thistle</name>
    <dbReference type="NCBI Taxonomy" id="347529"/>
    <lineage>
        <taxon>Eukaryota</taxon>
        <taxon>Viridiplantae</taxon>
        <taxon>Streptophyta</taxon>
        <taxon>Embryophyta</taxon>
        <taxon>Tracheophyta</taxon>
        <taxon>Spermatophyta</taxon>
        <taxon>Magnoliopsida</taxon>
        <taxon>eudicotyledons</taxon>
        <taxon>Gunneridae</taxon>
        <taxon>Pentapetalae</taxon>
        <taxon>asterids</taxon>
        <taxon>campanulids</taxon>
        <taxon>Asterales</taxon>
        <taxon>Asteraceae</taxon>
        <taxon>Carduoideae</taxon>
        <taxon>Cardueae</taxon>
        <taxon>Centaureinae</taxon>
        <taxon>Centaurea</taxon>
    </lineage>
</organism>
<keyword evidence="5" id="KW-1185">Reference proteome</keyword>